<keyword evidence="3" id="KW-0677">Repeat</keyword>
<reference evidence="5 6" key="1">
    <citation type="journal article" date="2016" name="BMC Genomics">
        <title>Comparative genomics reveals Cyclospora cayetanensis possesses coccidia-like metabolism and invasion components but unique surface antigens.</title>
        <authorList>
            <person name="Liu S."/>
            <person name="Wang L."/>
            <person name="Zheng H."/>
            <person name="Xu Z."/>
            <person name="Roellig D.M."/>
            <person name="Li N."/>
            <person name="Frace M.A."/>
            <person name="Tang K."/>
            <person name="Arrowood M.J."/>
            <person name="Moss D.M."/>
            <person name="Zhang L."/>
            <person name="Feng Y."/>
            <person name="Xiao L."/>
        </authorList>
    </citation>
    <scope>NUCLEOTIDE SEQUENCE [LARGE SCALE GENOMIC DNA]</scope>
    <source>
        <strain evidence="5 6">CHN_HEN01</strain>
    </source>
</reference>
<comment type="caution">
    <text evidence="5">The sequence shown here is derived from an EMBL/GenBank/DDBJ whole genome shotgun (WGS) entry which is preliminary data.</text>
</comment>
<evidence type="ECO:0000259" key="4">
    <source>
        <dbReference type="Pfam" id="PF08154"/>
    </source>
</evidence>
<gene>
    <name evidence="5" type="ORF">cyc_08119</name>
</gene>
<dbReference type="EMBL" id="JROU02000734">
    <property type="protein sequence ID" value="OEH78441.1"/>
    <property type="molecule type" value="Genomic_DNA"/>
</dbReference>
<comment type="subcellular location">
    <subcellularLocation>
        <location evidence="1">Nucleus</location>
    </subcellularLocation>
</comment>
<accession>A0A1D3D4R7</accession>
<feature type="domain" description="NLE" evidence="4">
    <location>
        <begin position="97"/>
        <end position="135"/>
    </location>
</feature>
<evidence type="ECO:0000313" key="5">
    <source>
        <dbReference type="EMBL" id="OEH78441.1"/>
    </source>
</evidence>
<dbReference type="Proteomes" id="UP000095192">
    <property type="component" value="Unassembled WGS sequence"/>
</dbReference>
<organism evidence="5 6">
    <name type="scientific">Cyclospora cayetanensis</name>
    <dbReference type="NCBI Taxonomy" id="88456"/>
    <lineage>
        <taxon>Eukaryota</taxon>
        <taxon>Sar</taxon>
        <taxon>Alveolata</taxon>
        <taxon>Apicomplexa</taxon>
        <taxon>Conoidasida</taxon>
        <taxon>Coccidia</taxon>
        <taxon>Eucoccidiorida</taxon>
        <taxon>Eimeriorina</taxon>
        <taxon>Eimeriidae</taxon>
        <taxon>Cyclospora</taxon>
    </lineage>
</organism>
<proteinExistence type="predicted"/>
<sequence>MALRGPPTGLKAVLKPSWLEDEHASEEASAATLQQHAAKESGEIGSVGGARAYVFFTTDLPEPLRLPQEPLSIEASLRRVCLCCAAAPPSALWVDLQLVNRLLTEKDPDAWPIPQPLDFLVDGKTFLRGSLKEHMQQHAMTAEVAVRLHYQLAMRKGEEHVLPPAPDWISEVAVPSSKGAWRVFSQGCRGGGELRVLCSRALGAVF</sequence>
<keyword evidence="2" id="KW-0853">WD repeat</keyword>
<evidence type="ECO:0000256" key="3">
    <source>
        <dbReference type="ARBA" id="ARBA00022737"/>
    </source>
</evidence>
<dbReference type="Pfam" id="PF08154">
    <property type="entry name" value="NLE"/>
    <property type="match status" value="1"/>
</dbReference>
<evidence type="ECO:0000256" key="2">
    <source>
        <dbReference type="ARBA" id="ARBA00022574"/>
    </source>
</evidence>
<evidence type="ECO:0000256" key="1">
    <source>
        <dbReference type="ARBA" id="ARBA00004123"/>
    </source>
</evidence>
<evidence type="ECO:0000313" key="6">
    <source>
        <dbReference type="Proteomes" id="UP000095192"/>
    </source>
</evidence>
<dbReference type="VEuPathDB" id="ToxoDB:cyc_08119"/>
<dbReference type="InParanoid" id="A0A1D3D4R7"/>
<dbReference type="AlphaFoldDB" id="A0A1D3D4R7"/>
<name>A0A1D3D4R7_9EIME</name>
<dbReference type="VEuPathDB" id="ToxoDB:LOC34623931"/>
<keyword evidence="6" id="KW-1185">Reference proteome</keyword>
<dbReference type="InterPro" id="IPR012972">
    <property type="entry name" value="NLE"/>
</dbReference>
<protein>
    <submittedName>
        <fullName evidence="5">Microtubule-associated protein</fullName>
    </submittedName>
</protein>
<dbReference type="GO" id="GO:0005634">
    <property type="term" value="C:nucleus"/>
    <property type="evidence" value="ECO:0007669"/>
    <property type="project" value="UniProtKB-SubCell"/>
</dbReference>